<dbReference type="RefSeq" id="WP_078761837.1">
    <property type="nucleotide sequence ID" value="NZ_FUWS01000006.1"/>
</dbReference>
<dbReference type="InterPro" id="IPR009908">
    <property type="entry name" value="Methylamine_util_MauE"/>
</dbReference>
<dbReference type="Proteomes" id="UP000190637">
    <property type="component" value="Unassembled WGS sequence"/>
</dbReference>
<evidence type="ECO:0000256" key="1">
    <source>
        <dbReference type="ARBA" id="ARBA00004141"/>
    </source>
</evidence>
<reference evidence="7 8" key="1">
    <citation type="submission" date="2017-02" db="EMBL/GenBank/DDBJ databases">
        <authorList>
            <person name="Peterson S.W."/>
        </authorList>
    </citation>
    <scope>NUCLEOTIDE SEQUENCE [LARGE SCALE GENOMIC DNA]</scope>
    <source>
        <strain evidence="7 8">DSM 45154</strain>
    </source>
</reference>
<evidence type="ECO:0000313" key="7">
    <source>
        <dbReference type="EMBL" id="SKA10892.1"/>
    </source>
</evidence>
<feature type="transmembrane region" description="Helical" evidence="5">
    <location>
        <begin position="47"/>
        <end position="65"/>
    </location>
</feature>
<dbReference type="UniPathway" id="UPA00895"/>
<dbReference type="EMBL" id="FUWS01000006">
    <property type="protein sequence ID" value="SKA10892.1"/>
    <property type="molecule type" value="Genomic_DNA"/>
</dbReference>
<keyword evidence="3 5" id="KW-1133">Transmembrane helix</keyword>
<protein>
    <submittedName>
        <fullName evidence="7">Methylamine utilisation protein MauE</fullName>
    </submittedName>
</protein>
<name>A0A1T4R4A1_9ACTN</name>
<proteinExistence type="predicted"/>
<evidence type="ECO:0000313" key="8">
    <source>
        <dbReference type="Proteomes" id="UP000190637"/>
    </source>
</evidence>
<keyword evidence="4 5" id="KW-0472">Membrane</keyword>
<organism evidence="7 8">
    <name type="scientific">Marinactinospora thermotolerans DSM 45154</name>
    <dbReference type="NCBI Taxonomy" id="1122192"/>
    <lineage>
        <taxon>Bacteria</taxon>
        <taxon>Bacillati</taxon>
        <taxon>Actinomycetota</taxon>
        <taxon>Actinomycetes</taxon>
        <taxon>Streptosporangiales</taxon>
        <taxon>Nocardiopsidaceae</taxon>
        <taxon>Marinactinospora</taxon>
    </lineage>
</organism>
<evidence type="ECO:0000256" key="4">
    <source>
        <dbReference type="ARBA" id="ARBA00023136"/>
    </source>
</evidence>
<dbReference type="Pfam" id="PF07291">
    <property type="entry name" value="MauE"/>
    <property type="match status" value="1"/>
</dbReference>
<sequence length="290" mass="30504">MIDVVREIQLLVLAVMLLLGAAAKFTDRSINGQGPAGLLPVRFHRPVALLHGGTEAALAVGLLVLKGQPGNIVRGATALMFVLAVVTLIQLRKRDPEMGCGCFGGLSSEPVGWRTITRAGLLAVAAVSTVGLPVSGVTALLGSASAHAIVLGAEIVVLGALSPELKEIAFRLTHRTPCELRQVPLRRTMARLRASDLWESNRATITSAEPVDLWRHGCWRFVRFAGRRNGRDVDVVFGVPITGGKSGVRAVIVDAETGTTLVGFGEVAGLSRSDRARGGDGAARAPYEAV</sequence>
<gene>
    <name evidence="7" type="ORF">SAMN02745673_02524</name>
</gene>
<feature type="domain" description="Methylamine utilisation protein MauE" evidence="6">
    <location>
        <begin position="9"/>
        <end position="128"/>
    </location>
</feature>
<evidence type="ECO:0000256" key="5">
    <source>
        <dbReference type="SAM" id="Phobius"/>
    </source>
</evidence>
<evidence type="ECO:0000256" key="3">
    <source>
        <dbReference type="ARBA" id="ARBA00022989"/>
    </source>
</evidence>
<evidence type="ECO:0000259" key="6">
    <source>
        <dbReference type="Pfam" id="PF07291"/>
    </source>
</evidence>
<dbReference type="GO" id="GO:0016020">
    <property type="term" value="C:membrane"/>
    <property type="evidence" value="ECO:0007669"/>
    <property type="project" value="UniProtKB-SubCell"/>
</dbReference>
<dbReference type="GO" id="GO:0030416">
    <property type="term" value="P:methylamine metabolic process"/>
    <property type="evidence" value="ECO:0007669"/>
    <property type="project" value="InterPro"/>
</dbReference>
<evidence type="ECO:0000256" key="2">
    <source>
        <dbReference type="ARBA" id="ARBA00022692"/>
    </source>
</evidence>
<comment type="subcellular location">
    <subcellularLocation>
        <location evidence="1">Membrane</location>
        <topology evidence="1">Multi-pass membrane protein</topology>
    </subcellularLocation>
</comment>
<keyword evidence="8" id="KW-1185">Reference proteome</keyword>
<accession>A0A1T4R4A1</accession>
<keyword evidence="2 5" id="KW-0812">Transmembrane</keyword>
<dbReference type="OrthoDB" id="3474716at2"/>
<feature type="transmembrane region" description="Helical" evidence="5">
    <location>
        <begin position="72"/>
        <end position="91"/>
    </location>
</feature>
<dbReference type="AlphaFoldDB" id="A0A1T4R4A1"/>